<comment type="cofactor">
    <cofactor evidence="10">
        <name>Mn(2+)</name>
        <dbReference type="ChEBI" id="CHEBI:29035"/>
    </cofactor>
</comment>
<comment type="pathway">
    <text evidence="10">Protein modification; protein glycosylation.</text>
</comment>
<keyword evidence="9 10" id="KW-1015">Disulfide bond</keyword>
<keyword evidence="14" id="KW-1185">Reference proteome</keyword>
<evidence type="ECO:0000256" key="2">
    <source>
        <dbReference type="ARBA" id="ARBA00005680"/>
    </source>
</evidence>
<dbReference type="Pfam" id="PF00652">
    <property type="entry name" value="Ricin_B_lectin"/>
    <property type="match status" value="1"/>
</dbReference>
<dbReference type="AlphaFoldDB" id="A0A8S3YWH2"/>
<dbReference type="OrthoDB" id="416652at2759"/>
<dbReference type="PANTHER" id="PTHR11675">
    <property type="entry name" value="N-ACETYLGALACTOSAMINYLTRANSFERASE"/>
    <property type="match status" value="1"/>
</dbReference>
<evidence type="ECO:0000256" key="3">
    <source>
        <dbReference type="ARBA" id="ARBA00022692"/>
    </source>
</evidence>
<feature type="domain" description="Ricin B lectin" evidence="12">
    <location>
        <begin position="342"/>
        <end position="454"/>
    </location>
</feature>
<dbReference type="GO" id="GO:0030246">
    <property type="term" value="F:carbohydrate binding"/>
    <property type="evidence" value="ECO:0007669"/>
    <property type="project" value="UniProtKB-KW"/>
</dbReference>
<comment type="caution">
    <text evidence="13">The sequence shown here is derived from an EMBL/GenBank/DDBJ whole genome shotgun (WGS) entry which is preliminary data.</text>
</comment>
<evidence type="ECO:0000256" key="8">
    <source>
        <dbReference type="ARBA" id="ARBA00023136"/>
    </source>
</evidence>
<keyword evidence="3" id="KW-0812">Transmembrane</keyword>
<organism evidence="13 14">
    <name type="scientific">Candidula unifasciata</name>
    <dbReference type="NCBI Taxonomy" id="100452"/>
    <lineage>
        <taxon>Eukaryota</taxon>
        <taxon>Metazoa</taxon>
        <taxon>Spiralia</taxon>
        <taxon>Lophotrochozoa</taxon>
        <taxon>Mollusca</taxon>
        <taxon>Gastropoda</taxon>
        <taxon>Heterobranchia</taxon>
        <taxon>Euthyneura</taxon>
        <taxon>Panpulmonata</taxon>
        <taxon>Eupulmonata</taxon>
        <taxon>Stylommatophora</taxon>
        <taxon>Helicina</taxon>
        <taxon>Helicoidea</taxon>
        <taxon>Geomitridae</taxon>
        <taxon>Candidula</taxon>
    </lineage>
</organism>
<evidence type="ECO:0000256" key="1">
    <source>
        <dbReference type="ARBA" id="ARBA00004323"/>
    </source>
</evidence>
<dbReference type="Pfam" id="PF00535">
    <property type="entry name" value="Glycos_transf_2"/>
    <property type="match status" value="1"/>
</dbReference>
<evidence type="ECO:0000313" key="13">
    <source>
        <dbReference type="EMBL" id="CAG5119520.1"/>
    </source>
</evidence>
<dbReference type="EMBL" id="CAJHNH020000728">
    <property type="protein sequence ID" value="CAG5119520.1"/>
    <property type="molecule type" value="Genomic_DNA"/>
</dbReference>
<evidence type="ECO:0000259" key="12">
    <source>
        <dbReference type="Pfam" id="PF00652"/>
    </source>
</evidence>
<dbReference type="GO" id="GO:0000139">
    <property type="term" value="C:Golgi membrane"/>
    <property type="evidence" value="ECO:0007669"/>
    <property type="project" value="UniProtKB-SubCell"/>
</dbReference>
<keyword evidence="6" id="KW-1133">Transmembrane helix</keyword>
<keyword evidence="8" id="KW-0472">Membrane</keyword>
<comment type="subcellular location">
    <subcellularLocation>
        <location evidence="1 10">Golgi apparatus membrane</location>
        <topology evidence="1 10">Single-pass type II membrane protein</topology>
    </subcellularLocation>
</comment>
<dbReference type="Gene3D" id="3.90.550.10">
    <property type="entry name" value="Spore Coat Polysaccharide Biosynthesis Protein SpsA, Chain A"/>
    <property type="match status" value="1"/>
</dbReference>
<dbReference type="Proteomes" id="UP000678393">
    <property type="component" value="Unassembled WGS sequence"/>
</dbReference>
<dbReference type="InterPro" id="IPR045885">
    <property type="entry name" value="GalNAc-T"/>
</dbReference>
<dbReference type="PANTHER" id="PTHR11675:SF131">
    <property type="entry name" value="POLYPEPTIDE N-ACETYLGALACTOSAMINYLTRANSFERASE 9-RELATED"/>
    <property type="match status" value="1"/>
</dbReference>
<dbReference type="CDD" id="cd02510">
    <property type="entry name" value="pp-GalNAc-T"/>
    <property type="match status" value="1"/>
</dbReference>
<keyword evidence="7 10" id="KW-0333">Golgi apparatus</keyword>
<keyword evidence="10" id="KW-0328">Glycosyltransferase</keyword>
<feature type="domain" description="Glycosyltransferase 2-like" evidence="11">
    <location>
        <begin position="31"/>
        <end position="212"/>
    </location>
</feature>
<dbReference type="SUPFAM" id="SSF50370">
    <property type="entry name" value="Ricin B-like lectins"/>
    <property type="match status" value="1"/>
</dbReference>
<dbReference type="InterPro" id="IPR035992">
    <property type="entry name" value="Ricin_B-like_lectins"/>
</dbReference>
<evidence type="ECO:0000256" key="5">
    <source>
        <dbReference type="ARBA" id="ARBA00022968"/>
    </source>
</evidence>
<protein>
    <recommendedName>
        <fullName evidence="10">Polypeptide N-acetylgalactosaminyltransferase</fullName>
        <ecNumber evidence="10">2.4.1.-</ecNumber>
    </recommendedName>
    <alternativeName>
        <fullName evidence="10">Protein-UDP acetylgalactosaminyltransferase</fullName>
    </alternativeName>
</protein>
<dbReference type="InterPro" id="IPR000772">
    <property type="entry name" value="Ricin_B_lectin"/>
</dbReference>
<sequence>MISVHRRLPDCRSNICRKLVENFNGTLPEISVIIIFYNEAWTPLLRSVHSVIDRTPAHLLKQIILVDDNSTFEFLKAPLDKYFSSFPVVEIIHSPKRLGLIKARLVGFEASVAPVVVFLDSHIECFPGWAEPMLVRISGDQKTVVFPQIPSIRKDTFELKCPERPRSYCGFNWKFLMMEWEVIPDRVLALRHDESDSIRSPTMPGGLFAIHREFFQNLGTYDPELAVWGGENMELSFKTWMCGGSLEMDPCSMVGHVYRSPNPHKGLFSQGILSRNAQRVAEVWMDDYKNYHYERNNYNYVDVGNITDRLQLRASLQCKSFEWFLKNITPELSYPHNMTYAGVIQSKANSKCIIISFDKNKPVKRPVLYDCKTPTFFHVWYMGASAQINQDDVFLCVDNGTVVLHQGKCQKSQPQWQYREERWLYHTPTGQCLTIAAESQLVVSPCTNSGQQLWYFQRRRSDLEFPSYL</sequence>
<dbReference type="GO" id="GO:0006493">
    <property type="term" value="P:protein O-linked glycosylation"/>
    <property type="evidence" value="ECO:0007669"/>
    <property type="project" value="TreeGrafter"/>
</dbReference>
<dbReference type="Gene3D" id="2.80.10.50">
    <property type="match status" value="1"/>
</dbReference>
<dbReference type="InterPro" id="IPR001173">
    <property type="entry name" value="Glyco_trans_2-like"/>
</dbReference>
<proteinExistence type="inferred from homology"/>
<comment type="similarity">
    <text evidence="2 10">Belongs to the glycosyltransferase 2 family. GalNAc-T subfamily.</text>
</comment>
<evidence type="ECO:0000256" key="7">
    <source>
        <dbReference type="ARBA" id="ARBA00023034"/>
    </source>
</evidence>
<name>A0A8S3YWH2_9EUPU</name>
<dbReference type="EC" id="2.4.1.-" evidence="10"/>
<keyword evidence="5" id="KW-0735">Signal-anchor</keyword>
<evidence type="ECO:0000313" key="14">
    <source>
        <dbReference type="Proteomes" id="UP000678393"/>
    </source>
</evidence>
<evidence type="ECO:0000256" key="10">
    <source>
        <dbReference type="RuleBase" id="RU361242"/>
    </source>
</evidence>
<evidence type="ECO:0000256" key="4">
    <source>
        <dbReference type="ARBA" id="ARBA00022734"/>
    </source>
</evidence>
<keyword evidence="10" id="KW-0808">Transferase</keyword>
<gene>
    <name evidence="13" type="ORF">CUNI_LOCUS5078</name>
</gene>
<reference evidence="13" key="1">
    <citation type="submission" date="2021-04" db="EMBL/GenBank/DDBJ databases">
        <authorList>
            <consortium name="Molecular Ecology Group"/>
        </authorList>
    </citation>
    <scope>NUCLEOTIDE SEQUENCE</scope>
</reference>
<evidence type="ECO:0000256" key="9">
    <source>
        <dbReference type="ARBA" id="ARBA00023157"/>
    </source>
</evidence>
<keyword evidence="4 10" id="KW-0430">Lectin</keyword>
<accession>A0A8S3YWH2</accession>
<dbReference type="GO" id="GO:0004653">
    <property type="term" value="F:polypeptide N-acetylgalactosaminyltransferase activity"/>
    <property type="evidence" value="ECO:0007669"/>
    <property type="project" value="TreeGrafter"/>
</dbReference>
<evidence type="ECO:0000259" key="11">
    <source>
        <dbReference type="Pfam" id="PF00535"/>
    </source>
</evidence>
<keyword evidence="10" id="KW-0464">Manganese</keyword>
<dbReference type="SUPFAM" id="SSF53448">
    <property type="entry name" value="Nucleotide-diphospho-sugar transferases"/>
    <property type="match status" value="1"/>
</dbReference>
<evidence type="ECO:0000256" key="6">
    <source>
        <dbReference type="ARBA" id="ARBA00022989"/>
    </source>
</evidence>
<dbReference type="InterPro" id="IPR029044">
    <property type="entry name" value="Nucleotide-diphossugar_trans"/>
</dbReference>